<evidence type="ECO:0000313" key="2">
    <source>
        <dbReference type="Proteomes" id="UP001237780"/>
    </source>
</evidence>
<proteinExistence type="predicted"/>
<name>A0ABU0S4B9_9HYPH</name>
<reference evidence="1 2" key="1">
    <citation type="submission" date="2023-07" db="EMBL/GenBank/DDBJ databases">
        <title>Comparative genomics of wheat-associated soil bacteria to identify genetic determinants of phenazine resistance.</title>
        <authorList>
            <person name="Mouncey N."/>
        </authorList>
    </citation>
    <scope>NUCLEOTIDE SEQUENCE [LARGE SCALE GENOMIC DNA]</scope>
    <source>
        <strain evidence="1 2">W4I11</strain>
    </source>
</reference>
<evidence type="ECO:0000313" key="1">
    <source>
        <dbReference type="EMBL" id="MDQ0995602.1"/>
    </source>
</evidence>
<gene>
    <name evidence="1" type="ORF">QFZ34_000779</name>
</gene>
<organism evidence="1 2">
    <name type="scientific">Phyllobacterium ifriqiyense</name>
    <dbReference type="NCBI Taxonomy" id="314238"/>
    <lineage>
        <taxon>Bacteria</taxon>
        <taxon>Pseudomonadati</taxon>
        <taxon>Pseudomonadota</taxon>
        <taxon>Alphaproteobacteria</taxon>
        <taxon>Hyphomicrobiales</taxon>
        <taxon>Phyllobacteriaceae</taxon>
        <taxon>Phyllobacterium</taxon>
    </lineage>
</organism>
<keyword evidence="2" id="KW-1185">Reference proteome</keyword>
<sequence length="102" mass="11129">MPVLNLDQAQCVLLKRLYAEAAHRLADSDDPQHIRALKLQPIIGEITAESPITLSRSNLESMAMVVDLALGWHLAATPAALSSEEHSLGHEIQAKLLQANRT</sequence>
<accession>A0ABU0S4B9</accession>
<comment type="caution">
    <text evidence="1">The sequence shown here is derived from an EMBL/GenBank/DDBJ whole genome shotgun (WGS) entry which is preliminary data.</text>
</comment>
<dbReference type="EMBL" id="JAUSZT010000002">
    <property type="protein sequence ID" value="MDQ0995602.1"/>
    <property type="molecule type" value="Genomic_DNA"/>
</dbReference>
<dbReference type="RefSeq" id="WP_307277126.1">
    <property type="nucleotide sequence ID" value="NZ_JAUSZT010000002.1"/>
</dbReference>
<dbReference type="Proteomes" id="UP001237780">
    <property type="component" value="Unassembled WGS sequence"/>
</dbReference>
<protein>
    <submittedName>
        <fullName evidence="1">Uncharacterized protein</fullName>
    </submittedName>
</protein>